<accession>Q4SFW6</accession>
<proteinExistence type="predicted"/>
<reference evidence="4 6" key="1">
    <citation type="journal article" date="2004" name="Nature">
        <title>Genome duplication in the teleost fish Tetraodon nigroviridis reveals the early vertebrate proto-karyotype.</title>
        <authorList>
            <person name="Jaillon O."/>
            <person name="Aury J.-M."/>
            <person name="Brunet F."/>
            <person name="Petit J.-L."/>
            <person name="Stange-Thomann N."/>
            <person name="Mauceli E."/>
            <person name="Bouneau L."/>
            <person name="Fischer C."/>
            <person name="Ozouf-Costaz C."/>
            <person name="Bernot A."/>
            <person name="Nicaud S."/>
            <person name="Jaffe D."/>
            <person name="Fisher S."/>
            <person name="Lutfalla G."/>
            <person name="Dossat C."/>
            <person name="Segurens B."/>
            <person name="Dasilva C."/>
            <person name="Salanoubat M."/>
            <person name="Levy M."/>
            <person name="Boudet N."/>
            <person name="Castellano S."/>
            <person name="Anthouard V."/>
            <person name="Jubin C."/>
            <person name="Castelli V."/>
            <person name="Katinka M."/>
            <person name="Vacherie B."/>
            <person name="Biemont C."/>
            <person name="Skalli Z."/>
            <person name="Cattolico L."/>
            <person name="Poulain J."/>
            <person name="De Berardinis V."/>
            <person name="Cruaud C."/>
            <person name="Duprat S."/>
            <person name="Brottier P."/>
            <person name="Coutanceau J.-P."/>
            <person name="Gouzy J."/>
            <person name="Parra G."/>
            <person name="Lardier G."/>
            <person name="Chapple C."/>
            <person name="McKernan K.J."/>
            <person name="McEwan P."/>
            <person name="Bosak S."/>
            <person name="Kellis M."/>
            <person name="Volff J.-N."/>
            <person name="Guigo R."/>
            <person name="Zody M.C."/>
            <person name="Mesirov J."/>
            <person name="Lindblad-Toh K."/>
            <person name="Birren B."/>
            <person name="Nusbaum C."/>
            <person name="Kahn D."/>
            <person name="Robinson-Rechavi M."/>
            <person name="Laudet V."/>
            <person name="Schachter V."/>
            <person name="Quetier F."/>
            <person name="Saurin W."/>
            <person name="Scarpelli C."/>
            <person name="Wincker P."/>
            <person name="Lander E.S."/>
            <person name="Weissenbach J."/>
            <person name="Roest Crollius H."/>
        </authorList>
    </citation>
    <scope>NUCLEOTIDE SEQUENCE [LARGE SCALE GENOMIC DNA]</scope>
</reference>
<keyword evidence="2" id="KW-1133">Transmembrane helix</keyword>
<keyword evidence="2" id="KW-0812">Transmembrane</keyword>
<reference evidence="5" key="3">
    <citation type="submission" date="2025-05" db="UniProtKB">
        <authorList>
            <consortium name="Ensembl"/>
        </authorList>
    </citation>
    <scope>IDENTIFICATION</scope>
</reference>
<dbReference type="InterPro" id="IPR013783">
    <property type="entry name" value="Ig-like_fold"/>
</dbReference>
<dbReference type="InterPro" id="IPR036179">
    <property type="entry name" value="Ig-like_dom_sf"/>
</dbReference>
<feature type="transmembrane region" description="Helical" evidence="2">
    <location>
        <begin position="294"/>
        <end position="314"/>
    </location>
</feature>
<feature type="compositionally biased region" description="Polar residues" evidence="1">
    <location>
        <begin position="122"/>
        <end position="185"/>
    </location>
</feature>
<dbReference type="Ensembl" id="ENSTNIT00000013039.1">
    <property type="protein sequence ID" value="ENSTNIP00000012847.1"/>
    <property type="gene ID" value="ENSTNIG00000009954.1"/>
</dbReference>
<dbReference type="SUPFAM" id="SSF48726">
    <property type="entry name" value="Immunoglobulin"/>
    <property type="match status" value="1"/>
</dbReference>
<keyword evidence="2" id="KW-0472">Membrane</keyword>
<evidence type="ECO:0000313" key="5">
    <source>
        <dbReference type="Ensembl" id="ENSTNIP00000012847.1"/>
    </source>
</evidence>
<dbReference type="AlphaFoldDB" id="Q4SFW6"/>
<dbReference type="GeneTree" id="ENSGT00530000066564"/>
<reference evidence="4" key="2">
    <citation type="submission" date="2004-02" db="EMBL/GenBank/DDBJ databases">
        <authorList>
            <consortium name="Genoscope"/>
            <consortium name="Whitehead Institute Centre for Genome Research"/>
        </authorList>
    </citation>
    <scope>NUCLEOTIDE SEQUENCE</scope>
</reference>
<dbReference type="OrthoDB" id="10012075at2759"/>
<dbReference type="Gene3D" id="2.60.40.10">
    <property type="entry name" value="Immunoglobulins"/>
    <property type="match status" value="1"/>
</dbReference>
<sequence length="348" mass="37629">MCLTGRQDTEIFRYEEMEAVVGQNVTLPCSVESDRSIHIIMIEWSKKRNRNQKLALYSLYFGGERFSSNVTLTVNNKTMASELHLHSVTKWDSGIYICSLSTFPLGSIRGETHLKVRDVATSTEKSFPESTHSIYSTSLTPQHPTAATRTTDGSTDATGGPNTSLGVVTEGGNATSNRNETQSRVTPAPATSPDFSSVSNHQRTRTTLNPFTDQTPTSDASTSPGGSASTLTRAGWVNASSWTEQPEVKPTTSLEGSSTLGNNTDHPDSASASTVLSTGDGVTSINEDSTRNHLPLVSTIIPALVFLAVTGFLCRRWIIKKRMDLPPSFKPPPPPVKYTAVRNAQFSA</sequence>
<dbReference type="InterPro" id="IPR042381">
    <property type="entry name" value="CD96"/>
</dbReference>
<dbReference type="InterPro" id="IPR007110">
    <property type="entry name" value="Ig-like_dom"/>
</dbReference>
<gene>
    <name evidence="4" type="ORF">GSTENG00018913001</name>
</gene>
<evidence type="ECO:0000313" key="4">
    <source>
        <dbReference type="EMBL" id="CAG00466.1"/>
    </source>
</evidence>
<dbReference type="OMA" id="WTVHPNS"/>
<dbReference type="PROSITE" id="PS50835">
    <property type="entry name" value="IG_LIKE"/>
    <property type="match status" value="1"/>
</dbReference>
<feature type="region of interest" description="Disordered" evidence="1">
    <location>
        <begin position="122"/>
        <end position="288"/>
    </location>
</feature>
<dbReference type="HOGENOM" id="CLU_854038_0_0_1"/>
<dbReference type="Proteomes" id="UP000007303">
    <property type="component" value="Unassembled WGS sequence"/>
</dbReference>
<dbReference type="GO" id="GO:0007160">
    <property type="term" value="P:cell-matrix adhesion"/>
    <property type="evidence" value="ECO:0007669"/>
    <property type="project" value="TreeGrafter"/>
</dbReference>
<dbReference type="EMBL" id="CAAE01014601">
    <property type="protein sequence ID" value="CAG00466.1"/>
    <property type="molecule type" value="Genomic_DNA"/>
</dbReference>
<evidence type="ECO:0000313" key="6">
    <source>
        <dbReference type="Proteomes" id="UP000007303"/>
    </source>
</evidence>
<feature type="compositionally biased region" description="Polar residues" evidence="1">
    <location>
        <begin position="193"/>
        <end position="287"/>
    </location>
</feature>
<feature type="domain" description="Ig-like" evidence="3">
    <location>
        <begin position="22"/>
        <end position="117"/>
    </location>
</feature>
<organism evidence="4">
    <name type="scientific">Tetraodon nigroviridis</name>
    <name type="common">Spotted green pufferfish</name>
    <name type="synonym">Chelonodon nigroviridis</name>
    <dbReference type="NCBI Taxonomy" id="99883"/>
    <lineage>
        <taxon>Eukaryota</taxon>
        <taxon>Metazoa</taxon>
        <taxon>Chordata</taxon>
        <taxon>Craniata</taxon>
        <taxon>Vertebrata</taxon>
        <taxon>Euteleostomi</taxon>
        <taxon>Actinopterygii</taxon>
        <taxon>Neopterygii</taxon>
        <taxon>Teleostei</taxon>
        <taxon>Neoteleostei</taxon>
        <taxon>Acanthomorphata</taxon>
        <taxon>Eupercaria</taxon>
        <taxon>Tetraodontiformes</taxon>
        <taxon>Tetradontoidea</taxon>
        <taxon>Tetraodontidae</taxon>
        <taxon>Tetraodon</taxon>
    </lineage>
</organism>
<dbReference type="KEGG" id="tng:GSTEN00018913G001"/>
<dbReference type="GO" id="GO:0006954">
    <property type="term" value="P:inflammatory response"/>
    <property type="evidence" value="ECO:0007669"/>
    <property type="project" value="TreeGrafter"/>
</dbReference>
<evidence type="ECO:0000256" key="1">
    <source>
        <dbReference type="SAM" id="MobiDB-lite"/>
    </source>
</evidence>
<protein>
    <submittedName>
        <fullName evidence="4">(spotted green pufferfish) hypothetical protein</fullName>
    </submittedName>
</protein>
<dbReference type="InterPro" id="IPR013106">
    <property type="entry name" value="Ig_V-set"/>
</dbReference>
<evidence type="ECO:0000259" key="3">
    <source>
        <dbReference type="PROSITE" id="PS50835"/>
    </source>
</evidence>
<dbReference type="PANTHER" id="PTHR15317">
    <property type="entry name" value="T-CELL SURFACE PROTEIN TACTILE"/>
    <property type="match status" value="1"/>
</dbReference>
<dbReference type="PANTHER" id="PTHR15317:SF1">
    <property type="entry name" value="T-CELL SURFACE PROTEIN TACTILE"/>
    <property type="match status" value="1"/>
</dbReference>
<evidence type="ECO:0000256" key="2">
    <source>
        <dbReference type="SAM" id="Phobius"/>
    </source>
</evidence>
<dbReference type="SMART" id="SM00409">
    <property type="entry name" value="IG"/>
    <property type="match status" value="1"/>
</dbReference>
<keyword evidence="6" id="KW-1185">Reference proteome</keyword>
<name>Q4SFW6_TETNG</name>
<dbReference type="Pfam" id="PF07686">
    <property type="entry name" value="V-set"/>
    <property type="match status" value="1"/>
</dbReference>
<dbReference type="InterPro" id="IPR003599">
    <property type="entry name" value="Ig_sub"/>
</dbReference>